<dbReference type="OrthoDB" id="8180835at2759"/>
<keyword evidence="2" id="KW-0472">Membrane</keyword>
<sequence length="361" mass="40190">MGKRFDGWTVLKIIEVFLVLACLVFKRVTDDEARSLFLYLQKFSREWGLLNNITWDRVGSAVADATYGGYLVITFALLMGKIFLEIPTRKRIMERILLGVGAVLFIALGSLAFASIDSVPPKLVDNAAILGTLSVLTGALFLLDMGGPKAKVVTPTAAKTQQKQQKSTPPVDVDVVDSSNRTRRSIPEQVYDIEREIEITERPARKLSHDIKNNGIRNGGNGQAKTEPAGLSTRSYIHLDPTTRGYRQMTNEDFDIPRRFGIYGKDVGRDDRGSDTDETATIPPKIELHTPVWSNIRKETAKKYVIPPIVPPQKQLILQEVEVSERPPSGPLDPGFVQFTAQHWGEESEKKGTKTPRHSPV</sequence>
<keyword evidence="2" id="KW-1133">Transmembrane helix</keyword>
<evidence type="ECO:0000256" key="1">
    <source>
        <dbReference type="SAM" id="MobiDB-lite"/>
    </source>
</evidence>
<keyword evidence="4" id="KW-1185">Reference proteome</keyword>
<dbReference type="EMBL" id="OU892285">
    <property type="protein sequence ID" value="CAG9773999.1"/>
    <property type="molecule type" value="Genomic_DNA"/>
</dbReference>
<dbReference type="AlphaFoldDB" id="A0A9N9QTA9"/>
<evidence type="ECO:0000313" key="3">
    <source>
        <dbReference type="EMBL" id="CAG9773999.1"/>
    </source>
</evidence>
<protein>
    <submittedName>
        <fullName evidence="3">Uncharacterized protein</fullName>
    </submittedName>
</protein>
<feature type="transmembrane region" description="Helical" evidence="2">
    <location>
        <begin position="67"/>
        <end position="84"/>
    </location>
</feature>
<keyword evidence="2" id="KW-0812">Transmembrane</keyword>
<name>A0A9N9QTA9_9CUCU</name>
<feature type="region of interest" description="Disordered" evidence="1">
    <location>
        <begin position="156"/>
        <end position="175"/>
    </location>
</feature>
<feature type="region of interest" description="Disordered" evidence="1">
    <location>
        <begin position="324"/>
        <end position="361"/>
    </location>
</feature>
<evidence type="ECO:0000313" key="4">
    <source>
        <dbReference type="Proteomes" id="UP001152799"/>
    </source>
</evidence>
<feature type="transmembrane region" description="Helical" evidence="2">
    <location>
        <begin position="126"/>
        <end position="143"/>
    </location>
</feature>
<reference evidence="3" key="1">
    <citation type="submission" date="2022-01" db="EMBL/GenBank/DDBJ databases">
        <authorList>
            <person name="King R."/>
        </authorList>
    </citation>
    <scope>NUCLEOTIDE SEQUENCE</scope>
</reference>
<evidence type="ECO:0000256" key="2">
    <source>
        <dbReference type="SAM" id="Phobius"/>
    </source>
</evidence>
<dbReference type="Proteomes" id="UP001152799">
    <property type="component" value="Chromosome 9"/>
</dbReference>
<organism evidence="3 4">
    <name type="scientific">Ceutorhynchus assimilis</name>
    <name type="common">cabbage seed weevil</name>
    <dbReference type="NCBI Taxonomy" id="467358"/>
    <lineage>
        <taxon>Eukaryota</taxon>
        <taxon>Metazoa</taxon>
        <taxon>Ecdysozoa</taxon>
        <taxon>Arthropoda</taxon>
        <taxon>Hexapoda</taxon>
        <taxon>Insecta</taxon>
        <taxon>Pterygota</taxon>
        <taxon>Neoptera</taxon>
        <taxon>Endopterygota</taxon>
        <taxon>Coleoptera</taxon>
        <taxon>Polyphaga</taxon>
        <taxon>Cucujiformia</taxon>
        <taxon>Curculionidae</taxon>
        <taxon>Ceutorhynchinae</taxon>
        <taxon>Ceutorhynchus</taxon>
    </lineage>
</organism>
<gene>
    <name evidence="3" type="ORF">CEUTPL_LOCUS14382</name>
</gene>
<accession>A0A9N9QTA9</accession>
<proteinExistence type="predicted"/>
<feature type="transmembrane region" description="Helical" evidence="2">
    <location>
        <begin position="96"/>
        <end position="114"/>
    </location>
</feature>
<feature type="transmembrane region" description="Helical" evidence="2">
    <location>
        <begin position="7"/>
        <end position="28"/>
    </location>
</feature>